<dbReference type="AlphaFoldDB" id="A0A822XKA7"/>
<name>A0A822XKA7_NELNU</name>
<gene>
    <name evidence="1" type="ORF">HUJ06_021034</name>
</gene>
<proteinExistence type="predicted"/>
<dbReference type="EMBL" id="DUZY01000001">
    <property type="protein sequence ID" value="DAD19571.1"/>
    <property type="molecule type" value="Genomic_DNA"/>
</dbReference>
<comment type="caution">
    <text evidence="1">The sequence shown here is derived from an EMBL/GenBank/DDBJ whole genome shotgun (WGS) entry which is preliminary data.</text>
</comment>
<keyword evidence="2" id="KW-1185">Reference proteome</keyword>
<sequence>MTFKDHYSTSVLDDYGINKLKTSTSKFTISPKSYAIEATKCQICIKQKVQVEEQ</sequence>
<protein>
    <submittedName>
        <fullName evidence="1">Uncharacterized protein</fullName>
    </submittedName>
</protein>
<reference evidence="1 2" key="1">
    <citation type="journal article" date="2020" name="Mol. Biol. Evol.">
        <title>Distinct Expression and Methylation Patterns for Genes with Different Fates following a Single Whole-Genome Duplication in Flowering Plants.</title>
        <authorList>
            <person name="Shi T."/>
            <person name="Rahmani R.S."/>
            <person name="Gugger P.F."/>
            <person name="Wang M."/>
            <person name="Li H."/>
            <person name="Zhang Y."/>
            <person name="Li Z."/>
            <person name="Wang Q."/>
            <person name="Van de Peer Y."/>
            <person name="Marchal K."/>
            <person name="Chen J."/>
        </authorList>
    </citation>
    <scope>NUCLEOTIDE SEQUENCE [LARGE SCALE GENOMIC DNA]</scope>
    <source>
        <tissue evidence="1">Leaf</tissue>
    </source>
</reference>
<dbReference type="Proteomes" id="UP000607653">
    <property type="component" value="Unassembled WGS sequence"/>
</dbReference>
<organism evidence="1 2">
    <name type="scientific">Nelumbo nucifera</name>
    <name type="common">Sacred lotus</name>
    <dbReference type="NCBI Taxonomy" id="4432"/>
    <lineage>
        <taxon>Eukaryota</taxon>
        <taxon>Viridiplantae</taxon>
        <taxon>Streptophyta</taxon>
        <taxon>Embryophyta</taxon>
        <taxon>Tracheophyta</taxon>
        <taxon>Spermatophyta</taxon>
        <taxon>Magnoliopsida</taxon>
        <taxon>Proteales</taxon>
        <taxon>Nelumbonaceae</taxon>
        <taxon>Nelumbo</taxon>
    </lineage>
</organism>
<accession>A0A822XKA7</accession>
<evidence type="ECO:0000313" key="2">
    <source>
        <dbReference type="Proteomes" id="UP000607653"/>
    </source>
</evidence>
<evidence type="ECO:0000313" key="1">
    <source>
        <dbReference type="EMBL" id="DAD19571.1"/>
    </source>
</evidence>